<dbReference type="Proteomes" id="UP000233551">
    <property type="component" value="Unassembled WGS sequence"/>
</dbReference>
<keyword evidence="2" id="KW-1185">Reference proteome</keyword>
<protein>
    <submittedName>
        <fullName evidence="1">Uncharacterized protein</fullName>
    </submittedName>
</protein>
<sequence length="65" mass="7207">MSATIFDKQDHEAVVRTATGERRWEAIAGHHRPGKVMAVLGVPGNLVEGCGGRRQSSLYLFTRRE</sequence>
<accession>A0A2I0KEY4</accession>
<name>A0A2I0KEY4_PUNGR</name>
<dbReference type="EMBL" id="PGOL01000645">
    <property type="protein sequence ID" value="PKI67065.1"/>
    <property type="molecule type" value="Genomic_DNA"/>
</dbReference>
<dbReference type="AlphaFoldDB" id="A0A2I0KEY4"/>
<reference evidence="1 2" key="1">
    <citation type="submission" date="2017-11" db="EMBL/GenBank/DDBJ databases">
        <title>De-novo sequencing of pomegranate (Punica granatum L.) genome.</title>
        <authorList>
            <person name="Akparov Z."/>
            <person name="Amiraslanov A."/>
            <person name="Hajiyeva S."/>
            <person name="Abbasov M."/>
            <person name="Kaur K."/>
            <person name="Hamwieh A."/>
            <person name="Solovyev V."/>
            <person name="Salamov A."/>
            <person name="Braich B."/>
            <person name="Kosarev P."/>
            <person name="Mahmoud A."/>
            <person name="Hajiyev E."/>
            <person name="Babayeva S."/>
            <person name="Izzatullayeva V."/>
            <person name="Mammadov A."/>
            <person name="Mammadov A."/>
            <person name="Sharifova S."/>
            <person name="Ojaghi J."/>
            <person name="Eynullazada K."/>
            <person name="Bayramov B."/>
            <person name="Abdulazimova A."/>
            <person name="Shahmuradov I."/>
        </authorList>
    </citation>
    <scope>NUCLEOTIDE SEQUENCE [LARGE SCALE GENOMIC DNA]</scope>
    <source>
        <strain evidence="2">cv. AG2017</strain>
        <tissue evidence="1">Leaf</tissue>
    </source>
</reference>
<evidence type="ECO:0000313" key="2">
    <source>
        <dbReference type="Proteomes" id="UP000233551"/>
    </source>
</evidence>
<organism evidence="1 2">
    <name type="scientific">Punica granatum</name>
    <name type="common">Pomegranate</name>
    <dbReference type="NCBI Taxonomy" id="22663"/>
    <lineage>
        <taxon>Eukaryota</taxon>
        <taxon>Viridiplantae</taxon>
        <taxon>Streptophyta</taxon>
        <taxon>Embryophyta</taxon>
        <taxon>Tracheophyta</taxon>
        <taxon>Spermatophyta</taxon>
        <taxon>Magnoliopsida</taxon>
        <taxon>eudicotyledons</taxon>
        <taxon>Gunneridae</taxon>
        <taxon>Pentapetalae</taxon>
        <taxon>rosids</taxon>
        <taxon>malvids</taxon>
        <taxon>Myrtales</taxon>
        <taxon>Lythraceae</taxon>
        <taxon>Punica</taxon>
    </lineage>
</organism>
<gene>
    <name evidence="1" type="ORF">CRG98_012603</name>
</gene>
<proteinExistence type="predicted"/>
<comment type="caution">
    <text evidence="1">The sequence shown here is derived from an EMBL/GenBank/DDBJ whole genome shotgun (WGS) entry which is preliminary data.</text>
</comment>
<evidence type="ECO:0000313" key="1">
    <source>
        <dbReference type="EMBL" id="PKI67065.1"/>
    </source>
</evidence>